<dbReference type="OrthoDB" id="9802066at2"/>
<feature type="domain" description="PAS" evidence="2">
    <location>
        <begin position="283"/>
        <end position="361"/>
    </location>
</feature>
<evidence type="ECO:0000259" key="4">
    <source>
        <dbReference type="PROSITE" id="PS51371"/>
    </source>
</evidence>
<feature type="domain" description="CBS" evidence="4">
    <location>
        <begin position="213"/>
        <end position="270"/>
    </location>
</feature>
<dbReference type="InterPro" id="IPR000700">
    <property type="entry name" value="PAS-assoc_C"/>
</dbReference>
<evidence type="ECO:0000259" key="5">
    <source>
        <dbReference type="PROSITE" id="PS51832"/>
    </source>
</evidence>
<dbReference type="EMBL" id="PTIY01000006">
    <property type="protein sequence ID" value="PPK71712.1"/>
    <property type="molecule type" value="Genomic_DNA"/>
</dbReference>
<dbReference type="InterPro" id="IPR003018">
    <property type="entry name" value="GAF"/>
</dbReference>
<dbReference type="PANTHER" id="PTHR43155">
    <property type="entry name" value="CYCLIC DI-GMP PHOSPHODIESTERASE PA4108-RELATED"/>
    <property type="match status" value="1"/>
</dbReference>
<evidence type="ECO:0000259" key="3">
    <source>
        <dbReference type="PROSITE" id="PS50113"/>
    </source>
</evidence>
<proteinExistence type="predicted"/>
<dbReference type="Gene3D" id="3.30.450.40">
    <property type="match status" value="1"/>
</dbReference>
<dbReference type="Gene3D" id="3.30.450.20">
    <property type="entry name" value="PAS domain"/>
    <property type="match status" value="1"/>
</dbReference>
<dbReference type="Pfam" id="PF13487">
    <property type="entry name" value="HD_5"/>
    <property type="match status" value="1"/>
</dbReference>
<comment type="caution">
    <text evidence="6">The sequence shown here is derived from an EMBL/GenBank/DDBJ whole genome shotgun (WGS) entry which is preliminary data.</text>
</comment>
<dbReference type="PROSITE" id="PS51832">
    <property type="entry name" value="HD_GYP"/>
    <property type="match status" value="1"/>
</dbReference>
<dbReference type="RefSeq" id="WP_104423598.1">
    <property type="nucleotide sequence ID" value="NZ_PTIY01000006.1"/>
</dbReference>
<dbReference type="Pfam" id="PF13185">
    <property type="entry name" value="GAF_2"/>
    <property type="match status" value="1"/>
</dbReference>
<name>A0A2S6H2K3_9GAMM</name>
<dbReference type="SMART" id="SM00471">
    <property type="entry name" value="HDc"/>
    <property type="match status" value="1"/>
</dbReference>
<dbReference type="SUPFAM" id="SSF55781">
    <property type="entry name" value="GAF domain-like"/>
    <property type="match status" value="1"/>
</dbReference>
<dbReference type="PROSITE" id="PS50112">
    <property type="entry name" value="PAS"/>
    <property type="match status" value="1"/>
</dbReference>
<evidence type="ECO:0000259" key="2">
    <source>
        <dbReference type="PROSITE" id="PS50112"/>
    </source>
</evidence>
<dbReference type="SUPFAM" id="SSF55785">
    <property type="entry name" value="PYP-like sensor domain (PAS domain)"/>
    <property type="match status" value="1"/>
</dbReference>
<feature type="domain" description="PAC" evidence="3">
    <location>
        <begin position="352"/>
        <end position="407"/>
    </location>
</feature>
<feature type="domain" description="HD-GYP" evidence="5">
    <location>
        <begin position="594"/>
        <end position="787"/>
    </location>
</feature>
<dbReference type="InterPro" id="IPR035965">
    <property type="entry name" value="PAS-like_dom_sf"/>
</dbReference>
<dbReference type="InterPro" id="IPR000014">
    <property type="entry name" value="PAS"/>
</dbReference>
<gene>
    <name evidence="6" type="ORF">B0F88_10661</name>
</gene>
<dbReference type="Proteomes" id="UP000238071">
    <property type="component" value="Unassembled WGS sequence"/>
</dbReference>
<feature type="domain" description="CBS" evidence="4">
    <location>
        <begin position="86"/>
        <end position="142"/>
    </location>
</feature>
<keyword evidence="1" id="KW-0129">CBS domain</keyword>
<sequence length="787" mass="87815">MNNHNPANIPSMQGGQKFVRDITTRNPVTVSAGLTLALAAERMETLRISCLLIEDAGKIIGILTERDVIRALNRKIPVSQTVDAVMTRGVICIKEAEELHSAYQRMVLHGVRHLLVTDAEGKPTGIVTETDFRKNYSIERFVGALNIAGVMTQEHLGMRGDNSAMEASVEMQRLNIGCVVVLEQRKPIGIVTERDMVRLFRLQKLESRLADVMSGPVHSVTQDMLLVDAVAAMQALNIRRFVVVDESGCMVGILNEHDIVGHLEGEYIDMLQQLVVKQAQKLNDDRFRAVVNHLPHKIMVKDTASVYVSCNESYARDLNIRPEDIEGRTDFDFFPREFAERYRADDRKVMSEQVTISIEEPYIRDGEQHWIHTTKAPLLDSDCNVNGVVVIFHDVTERKRTNEQLKRRSWALEALRCSGRALVFSETEADLLQAVCDAITQQDMYVLAWFGWARRNETRSVEIIAGSGAARDYIDGLNVSWADDKFGNGPAGRAIRFGRTTVCNKLLESSDFSPWRQKAENFGIRSSISLPVKVDDRIAGVLTVYSKDPEAFGESEISLFDELVSNLGFGIQSRRTRAAYEGSLLEIANQAVKLEKTLEDTLLAVASTLEQRDPYTAGHQKRVADLAMDIGKEMGLEEHRLRGLHLAATVHDLGKIHIPADILAKPGRLTAAEFGLVKTHPEVGYKILSQIDFPWPIAEIIRQHHEYLDGSGYPRGLKGDEILLEARIVTIADIVESMSSDRPYRQSLEIADAIRQVIAMRGGKLDSAAVDACLKVLSSGKFLPNVM</sequence>
<dbReference type="GO" id="GO:0008081">
    <property type="term" value="F:phosphoric diester hydrolase activity"/>
    <property type="evidence" value="ECO:0007669"/>
    <property type="project" value="UniProtKB-ARBA"/>
</dbReference>
<dbReference type="Pfam" id="PF00571">
    <property type="entry name" value="CBS"/>
    <property type="match status" value="4"/>
</dbReference>
<dbReference type="InterPro" id="IPR003607">
    <property type="entry name" value="HD/PDEase_dom"/>
</dbReference>
<dbReference type="Pfam" id="PF08448">
    <property type="entry name" value="PAS_4"/>
    <property type="match status" value="1"/>
</dbReference>
<dbReference type="PROSITE" id="PS50113">
    <property type="entry name" value="PAC"/>
    <property type="match status" value="1"/>
</dbReference>
<evidence type="ECO:0000256" key="1">
    <source>
        <dbReference type="PROSITE-ProRule" id="PRU00703"/>
    </source>
</evidence>
<dbReference type="SUPFAM" id="SSF54631">
    <property type="entry name" value="CBS-domain pair"/>
    <property type="match status" value="2"/>
</dbReference>
<dbReference type="CDD" id="cd00130">
    <property type="entry name" value="PAS"/>
    <property type="match status" value="1"/>
</dbReference>
<dbReference type="InterPro" id="IPR013656">
    <property type="entry name" value="PAS_4"/>
</dbReference>
<reference evidence="6 7" key="1">
    <citation type="submission" date="2018-02" db="EMBL/GenBank/DDBJ databases">
        <title>Subsurface microbial communities from deep shales in Ohio and West Virginia, USA.</title>
        <authorList>
            <person name="Wrighton K."/>
        </authorList>
    </citation>
    <scope>NUCLEOTIDE SEQUENCE [LARGE SCALE GENOMIC DNA]</scope>
    <source>
        <strain evidence="6 7">OWC-G53F</strain>
    </source>
</reference>
<evidence type="ECO:0000313" key="7">
    <source>
        <dbReference type="Proteomes" id="UP000238071"/>
    </source>
</evidence>
<dbReference type="SMART" id="SM00065">
    <property type="entry name" value="GAF"/>
    <property type="match status" value="1"/>
</dbReference>
<evidence type="ECO:0000313" key="6">
    <source>
        <dbReference type="EMBL" id="PPK71712.1"/>
    </source>
</evidence>
<dbReference type="NCBIfam" id="TIGR00229">
    <property type="entry name" value="sensory_box"/>
    <property type="match status" value="1"/>
</dbReference>
<dbReference type="PROSITE" id="PS51371">
    <property type="entry name" value="CBS"/>
    <property type="match status" value="4"/>
</dbReference>
<dbReference type="CDD" id="cd00077">
    <property type="entry name" value="HDc"/>
    <property type="match status" value="1"/>
</dbReference>
<protein>
    <submittedName>
        <fullName evidence="6">PAS domain S-box-containing protein</fullName>
    </submittedName>
</protein>
<keyword evidence="7" id="KW-1185">Reference proteome</keyword>
<dbReference type="InterPro" id="IPR037522">
    <property type="entry name" value="HD_GYP_dom"/>
</dbReference>
<dbReference type="SMART" id="SM00116">
    <property type="entry name" value="CBS"/>
    <property type="match status" value="4"/>
</dbReference>
<dbReference type="Gene3D" id="3.10.580.10">
    <property type="entry name" value="CBS-domain"/>
    <property type="match status" value="2"/>
</dbReference>
<dbReference type="InterPro" id="IPR046342">
    <property type="entry name" value="CBS_dom_sf"/>
</dbReference>
<feature type="domain" description="CBS" evidence="4">
    <location>
        <begin position="151"/>
        <end position="207"/>
    </location>
</feature>
<dbReference type="SUPFAM" id="SSF109604">
    <property type="entry name" value="HD-domain/PDEase-like"/>
    <property type="match status" value="1"/>
</dbReference>
<dbReference type="PANTHER" id="PTHR43155:SF2">
    <property type="entry name" value="CYCLIC DI-GMP PHOSPHODIESTERASE PA4108"/>
    <property type="match status" value="1"/>
</dbReference>
<dbReference type="AlphaFoldDB" id="A0A2S6H2K3"/>
<dbReference type="InterPro" id="IPR000644">
    <property type="entry name" value="CBS_dom"/>
</dbReference>
<accession>A0A2S6H2K3</accession>
<dbReference type="InterPro" id="IPR029016">
    <property type="entry name" value="GAF-like_dom_sf"/>
</dbReference>
<dbReference type="Gene3D" id="1.10.3210.10">
    <property type="entry name" value="Hypothetical protein af1432"/>
    <property type="match status" value="1"/>
</dbReference>
<feature type="domain" description="CBS" evidence="4">
    <location>
        <begin position="22"/>
        <end position="78"/>
    </location>
</feature>
<organism evidence="6 7">
    <name type="scientific">Methylobacter tundripaludum</name>
    <dbReference type="NCBI Taxonomy" id="173365"/>
    <lineage>
        <taxon>Bacteria</taxon>
        <taxon>Pseudomonadati</taxon>
        <taxon>Pseudomonadota</taxon>
        <taxon>Gammaproteobacteria</taxon>
        <taxon>Methylococcales</taxon>
        <taxon>Methylococcaceae</taxon>
        <taxon>Methylobacter</taxon>
    </lineage>
</organism>